<evidence type="ECO:0000313" key="8">
    <source>
        <dbReference type="EMBL" id="KKW24373.1"/>
    </source>
</evidence>
<dbReference type="Pfam" id="PF20803">
    <property type="entry name" value="PaaX_M"/>
    <property type="match status" value="1"/>
</dbReference>
<evidence type="ECO:0000256" key="6">
    <source>
        <dbReference type="ARBA" id="ARBA00023118"/>
    </source>
</evidence>
<evidence type="ECO:0000259" key="7">
    <source>
        <dbReference type="Pfam" id="PF20803"/>
    </source>
</evidence>
<dbReference type="AlphaFoldDB" id="A0A0G1WZR8"/>
<evidence type="ECO:0000256" key="4">
    <source>
        <dbReference type="ARBA" id="ARBA00022801"/>
    </source>
</evidence>
<dbReference type="STRING" id="1618671.UY67_C0008G0014"/>
<dbReference type="Gene3D" id="3.30.70.2650">
    <property type="match status" value="1"/>
</dbReference>
<dbReference type="GO" id="GO:0043571">
    <property type="term" value="P:maintenance of CRISPR repeat elements"/>
    <property type="evidence" value="ECO:0007669"/>
    <property type="project" value="InterPro"/>
</dbReference>
<keyword evidence="1" id="KW-0540">Nuclease</keyword>
<proteinExistence type="predicted"/>
<evidence type="ECO:0000313" key="9">
    <source>
        <dbReference type="Proteomes" id="UP000034273"/>
    </source>
</evidence>
<reference evidence="8 9" key="1">
    <citation type="journal article" date="2015" name="Nature">
        <title>rRNA introns, odd ribosomes, and small enigmatic genomes across a large radiation of phyla.</title>
        <authorList>
            <person name="Brown C.T."/>
            <person name="Hug L.A."/>
            <person name="Thomas B.C."/>
            <person name="Sharon I."/>
            <person name="Castelle C.J."/>
            <person name="Singh A."/>
            <person name="Wilkins M.J."/>
            <person name="Williams K.H."/>
            <person name="Banfield J.F."/>
        </authorList>
    </citation>
    <scope>NUCLEOTIDE SEQUENCE [LARGE SCALE GENOMIC DNA]</scope>
</reference>
<dbReference type="GO" id="GO:0004521">
    <property type="term" value="F:RNA endonuclease activity"/>
    <property type="evidence" value="ECO:0007669"/>
    <property type="project" value="InterPro"/>
</dbReference>
<dbReference type="NCBIfam" id="TIGR01573">
    <property type="entry name" value="cas2"/>
    <property type="match status" value="1"/>
</dbReference>
<dbReference type="InterPro" id="IPR048846">
    <property type="entry name" value="PaaX-like_central"/>
</dbReference>
<name>A0A0G1WZR8_9BACT</name>
<dbReference type="InterPro" id="IPR021127">
    <property type="entry name" value="CRISPR_associated_Cas2"/>
</dbReference>
<keyword evidence="3" id="KW-0255">Endonuclease</keyword>
<dbReference type="SUPFAM" id="SSF143430">
    <property type="entry name" value="TTP0101/SSO1404-like"/>
    <property type="match status" value="1"/>
</dbReference>
<evidence type="ECO:0000256" key="5">
    <source>
        <dbReference type="ARBA" id="ARBA00022842"/>
    </source>
</evidence>
<keyword evidence="2" id="KW-0479">Metal-binding</keyword>
<protein>
    <recommendedName>
        <fullName evidence="7">Transcriptional repressor PaaX-like central Cas2-like domain-containing protein</fullName>
    </recommendedName>
</protein>
<keyword evidence="6" id="KW-0051">Antiviral defense</keyword>
<comment type="caution">
    <text evidence="8">The sequence shown here is derived from an EMBL/GenBank/DDBJ whole genome shotgun (WGS) entry which is preliminary data.</text>
</comment>
<evidence type="ECO:0000256" key="2">
    <source>
        <dbReference type="ARBA" id="ARBA00022723"/>
    </source>
</evidence>
<dbReference type="Proteomes" id="UP000034273">
    <property type="component" value="Unassembled WGS sequence"/>
</dbReference>
<dbReference type="EMBL" id="LCQW01000008">
    <property type="protein sequence ID" value="KKW24373.1"/>
    <property type="molecule type" value="Genomic_DNA"/>
</dbReference>
<keyword evidence="5" id="KW-0460">Magnesium</keyword>
<organism evidence="8 9">
    <name type="scientific">Candidatus Kaiserbacteria bacterium GW2011_GWA2_52_12</name>
    <dbReference type="NCBI Taxonomy" id="1618671"/>
    <lineage>
        <taxon>Bacteria</taxon>
        <taxon>Candidatus Kaiseribacteriota</taxon>
    </lineage>
</organism>
<gene>
    <name evidence="8" type="ORF">UY67_C0008G0014</name>
</gene>
<evidence type="ECO:0000256" key="3">
    <source>
        <dbReference type="ARBA" id="ARBA00022759"/>
    </source>
</evidence>
<keyword evidence="4" id="KW-0378">Hydrolase</keyword>
<sequence length="199" mass="23540">MTLAYAATYVNVIVFMNQVRGRRHRCLGSIEQDVLEELTFGDLLYATLLSARSTRQFYKLAHERATHRYRRRLAIERLSNLNYIHTYGGRLSITARGRAILGSTIGKTRKLLETQPWDHRWRIVVFDIPEKYASLRDRVRKILKKSGFVKLQQSVWIFPHDCEELIQLIKEESRLSKYILYGVLERIENERALKKSFRI</sequence>
<accession>A0A0G1WZR8</accession>
<evidence type="ECO:0000256" key="1">
    <source>
        <dbReference type="ARBA" id="ARBA00022722"/>
    </source>
</evidence>
<feature type="domain" description="Transcriptional repressor PaaX-like central Cas2-like" evidence="7">
    <location>
        <begin position="115"/>
        <end position="181"/>
    </location>
</feature>